<proteinExistence type="predicted"/>
<feature type="non-terminal residue" evidence="1">
    <location>
        <position position="230"/>
    </location>
</feature>
<organism evidence="1 2">
    <name type="scientific">Prorocentrum cordatum</name>
    <dbReference type="NCBI Taxonomy" id="2364126"/>
    <lineage>
        <taxon>Eukaryota</taxon>
        <taxon>Sar</taxon>
        <taxon>Alveolata</taxon>
        <taxon>Dinophyceae</taxon>
        <taxon>Prorocentrales</taxon>
        <taxon>Prorocentraceae</taxon>
        <taxon>Prorocentrum</taxon>
    </lineage>
</organism>
<evidence type="ECO:0000313" key="1">
    <source>
        <dbReference type="EMBL" id="CAK0822332.1"/>
    </source>
</evidence>
<dbReference type="EMBL" id="CAUYUJ010007908">
    <property type="protein sequence ID" value="CAK0822332.1"/>
    <property type="molecule type" value="Genomic_DNA"/>
</dbReference>
<gene>
    <name evidence="1" type="ORF">PCOR1329_LOCUS23387</name>
</gene>
<dbReference type="Proteomes" id="UP001189429">
    <property type="component" value="Unassembled WGS sequence"/>
</dbReference>
<sequence>MPLRGRPLSFDAYIDDTSISAIGSRSFVRATILNMAPLLLAGIRQMLGGRVALDKVALVCSCGALGQQLEADLGPFGALGTSAINLGCDDAAGKCFRTGKRRMRKRQERKIKMQRKATRSKRFRSHFGRKAIKVFSAGPLPGYIYGCEVQGLADGEVHSLRRVAASSIKPDAARRSLTVLSLIEGDPVWHGSVAPVLCYIKEVLLRQAVLRQLERAAYGKLVDGDLFCGV</sequence>
<evidence type="ECO:0000313" key="2">
    <source>
        <dbReference type="Proteomes" id="UP001189429"/>
    </source>
</evidence>
<comment type="caution">
    <text evidence="1">The sequence shown here is derived from an EMBL/GenBank/DDBJ whole genome shotgun (WGS) entry which is preliminary data.</text>
</comment>
<keyword evidence="2" id="KW-1185">Reference proteome</keyword>
<reference evidence="1" key="1">
    <citation type="submission" date="2023-10" db="EMBL/GenBank/DDBJ databases">
        <authorList>
            <person name="Chen Y."/>
            <person name="Shah S."/>
            <person name="Dougan E. K."/>
            <person name="Thang M."/>
            <person name="Chan C."/>
        </authorList>
    </citation>
    <scope>NUCLEOTIDE SEQUENCE [LARGE SCALE GENOMIC DNA]</scope>
</reference>
<accession>A0ABN9RVE3</accession>
<protein>
    <submittedName>
        <fullName evidence="1">Uncharacterized protein</fullName>
    </submittedName>
</protein>
<name>A0ABN9RVE3_9DINO</name>